<feature type="region of interest" description="Disordered" evidence="2">
    <location>
        <begin position="156"/>
        <end position="188"/>
    </location>
</feature>
<evidence type="ECO:0000256" key="2">
    <source>
        <dbReference type="SAM" id="MobiDB-lite"/>
    </source>
</evidence>
<evidence type="ECO:0000256" key="1">
    <source>
        <dbReference type="PROSITE-ProRule" id="PRU00117"/>
    </source>
</evidence>
<dbReference type="InterPro" id="IPR004087">
    <property type="entry name" value="KH_dom"/>
</dbReference>
<organism evidence="4 5">
    <name type="scientific">Prorocentrum cordatum</name>
    <dbReference type="NCBI Taxonomy" id="2364126"/>
    <lineage>
        <taxon>Eukaryota</taxon>
        <taxon>Sar</taxon>
        <taxon>Alveolata</taxon>
        <taxon>Dinophyceae</taxon>
        <taxon>Prorocentrales</taxon>
        <taxon>Prorocentraceae</taxon>
        <taxon>Prorocentrum</taxon>
    </lineage>
</organism>
<feature type="region of interest" description="Disordered" evidence="2">
    <location>
        <begin position="411"/>
        <end position="483"/>
    </location>
</feature>
<evidence type="ECO:0000313" key="4">
    <source>
        <dbReference type="EMBL" id="CAK0796049.1"/>
    </source>
</evidence>
<sequence length="587" mass="61729">MALVLNCNVLKHAHVVASFVCLASLPGADSEELSAEGVEATTGAGSTCEALVQGLLIGVLGITAAAVKDHGASALRSLRARRRAAQREAAEGTPAGAAARANSEDRPQGAAAAANPQEKGGRSRPAVAPWARTSDARDSPAAAVGADGFGEMLAAARGQPPEAAEAAASPAAQQRPERPALPKPGRGARVVQMRSKVAEFCSLSFDEVDTTEQMGLTCRMLATLKSFAEDVVYWEGTSKVDEPAFSLLGLDEVAQFALLRTAERAAALVEERCWREAYRELCTARPWLPSESPDGPAEAQRAEVVAELGRAKAQAKQDFHGPSQKEPRGGSPRGSSRDSDTVAIVMRLPAGCTGHVLGPRAATVTALQAETGARVWLDVRKDEAHVSGPPHAVEAARRGIRFLLTPLRGAAAAPPVRAPPPERGRSPAKPRGRSPGSTDDEETRAGSDEEPPGSPCSTSSGDASGRSVPRAGRWSEHASSDGLKLARGSAGAVSLSGIWQECASVAYRVQARGESWTAHPCGGHGGSEKAPIEYDDAAGVYWMGATRAFVAVRVDPERLDWYPAEDKKRSKPAFSWTRKPLQRRRTA</sequence>
<proteinExistence type="predicted"/>
<name>A0ABN9PZI8_9DINO</name>
<dbReference type="Proteomes" id="UP001189429">
    <property type="component" value="Unassembled WGS sequence"/>
</dbReference>
<reference evidence="4" key="1">
    <citation type="submission" date="2023-10" db="EMBL/GenBank/DDBJ databases">
        <authorList>
            <person name="Chen Y."/>
            <person name="Shah S."/>
            <person name="Dougan E. K."/>
            <person name="Thang M."/>
            <person name="Chan C."/>
        </authorList>
    </citation>
    <scope>NUCLEOTIDE SEQUENCE [LARGE SCALE GENOMIC DNA]</scope>
</reference>
<feature type="region of interest" description="Disordered" evidence="2">
    <location>
        <begin position="85"/>
        <end position="142"/>
    </location>
</feature>
<protein>
    <recommendedName>
        <fullName evidence="3">K Homology domain-containing protein</fullName>
    </recommendedName>
</protein>
<dbReference type="Gene3D" id="3.30.1370.10">
    <property type="entry name" value="K Homology domain, type 1"/>
    <property type="match status" value="1"/>
</dbReference>
<dbReference type="InterPro" id="IPR004088">
    <property type="entry name" value="KH_dom_type_1"/>
</dbReference>
<evidence type="ECO:0000259" key="3">
    <source>
        <dbReference type="SMART" id="SM00322"/>
    </source>
</evidence>
<comment type="caution">
    <text evidence="4">The sequence shown here is derived from an EMBL/GenBank/DDBJ whole genome shotgun (WGS) entry which is preliminary data.</text>
</comment>
<feature type="region of interest" description="Disordered" evidence="2">
    <location>
        <begin position="312"/>
        <end position="339"/>
    </location>
</feature>
<keyword evidence="5" id="KW-1185">Reference proteome</keyword>
<feature type="region of interest" description="Disordered" evidence="2">
    <location>
        <begin position="566"/>
        <end position="587"/>
    </location>
</feature>
<dbReference type="SMART" id="SM00322">
    <property type="entry name" value="KH"/>
    <property type="match status" value="1"/>
</dbReference>
<dbReference type="Pfam" id="PF00013">
    <property type="entry name" value="KH_1"/>
    <property type="match status" value="1"/>
</dbReference>
<dbReference type="EMBL" id="CAUYUJ010001456">
    <property type="protein sequence ID" value="CAK0796049.1"/>
    <property type="molecule type" value="Genomic_DNA"/>
</dbReference>
<dbReference type="PROSITE" id="PS50084">
    <property type="entry name" value="KH_TYPE_1"/>
    <property type="match status" value="1"/>
</dbReference>
<gene>
    <name evidence="4" type="ORF">PCOR1329_LOCUS5532</name>
</gene>
<keyword evidence="1" id="KW-0694">RNA-binding</keyword>
<feature type="domain" description="K Homology" evidence="3">
    <location>
        <begin position="340"/>
        <end position="405"/>
    </location>
</feature>
<dbReference type="InterPro" id="IPR036612">
    <property type="entry name" value="KH_dom_type_1_sf"/>
</dbReference>
<evidence type="ECO:0000313" key="5">
    <source>
        <dbReference type="Proteomes" id="UP001189429"/>
    </source>
</evidence>
<feature type="compositionally biased region" description="Low complexity" evidence="2">
    <location>
        <begin position="91"/>
        <end position="101"/>
    </location>
</feature>
<feature type="compositionally biased region" description="Low complexity" evidence="2">
    <location>
        <begin position="156"/>
        <end position="174"/>
    </location>
</feature>
<feature type="compositionally biased region" description="Basic and acidic residues" evidence="2">
    <location>
        <begin position="315"/>
        <end position="328"/>
    </location>
</feature>
<dbReference type="CDD" id="cd00105">
    <property type="entry name" value="KH-I"/>
    <property type="match status" value="1"/>
</dbReference>
<dbReference type="SUPFAM" id="SSF54791">
    <property type="entry name" value="Eukaryotic type KH-domain (KH-domain type I)"/>
    <property type="match status" value="1"/>
</dbReference>
<accession>A0ABN9PZI8</accession>